<evidence type="ECO:0000313" key="2">
    <source>
        <dbReference type="Proteomes" id="UP000199111"/>
    </source>
</evidence>
<dbReference type="Proteomes" id="UP000199111">
    <property type="component" value="Unassembled WGS sequence"/>
</dbReference>
<dbReference type="EMBL" id="FOQY01000001">
    <property type="protein sequence ID" value="SFI14568.1"/>
    <property type="molecule type" value="Genomic_DNA"/>
</dbReference>
<dbReference type="AlphaFoldDB" id="A0A1I3FTH6"/>
<name>A0A1I3FTH6_9ACTN</name>
<sequence>MARKVEFVDTSVLCNLLNVPGRNQDYEAVARELKERRQECDLILPITAVIETGNHIAQLSDGRVRRDRADKLHALLELVITGRAPWVLHTVEWGESFLRSLLAGAGTGTPFSDHVMAKLGLGDLCILTERELYRTRVVNVEVGIWTLDTQLRSHS</sequence>
<gene>
    <name evidence="1" type="ORF">SAMN05216275_101359</name>
</gene>
<dbReference type="GeneID" id="96296243"/>
<reference evidence="2" key="1">
    <citation type="submission" date="2016-10" db="EMBL/GenBank/DDBJ databases">
        <authorList>
            <person name="Varghese N."/>
            <person name="Submissions S."/>
        </authorList>
    </citation>
    <scope>NUCLEOTIDE SEQUENCE [LARGE SCALE GENOMIC DNA]</scope>
    <source>
        <strain evidence="2">CGMCC 4.2126</strain>
    </source>
</reference>
<dbReference type="RefSeq" id="WP_093885279.1">
    <property type="nucleotide sequence ID" value="NZ_FOQY01000001.1"/>
</dbReference>
<evidence type="ECO:0008006" key="3">
    <source>
        <dbReference type="Google" id="ProtNLM"/>
    </source>
</evidence>
<evidence type="ECO:0000313" key="1">
    <source>
        <dbReference type="EMBL" id="SFI14568.1"/>
    </source>
</evidence>
<keyword evidence="2" id="KW-1185">Reference proteome</keyword>
<organism evidence="1 2">
    <name type="scientific">Streptosporangium canum</name>
    <dbReference type="NCBI Taxonomy" id="324952"/>
    <lineage>
        <taxon>Bacteria</taxon>
        <taxon>Bacillati</taxon>
        <taxon>Actinomycetota</taxon>
        <taxon>Actinomycetes</taxon>
        <taxon>Streptosporangiales</taxon>
        <taxon>Streptosporangiaceae</taxon>
        <taxon>Streptosporangium</taxon>
    </lineage>
</organism>
<protein>
    <recommendedName>
        <fullName evidence="3">PIN domain-containing protein</fullName>
    </recommendedName>
</protein>
<accession>A0A1I3FTH6</accession>
<proteinExistence type="predicted"/>